<proteinExistence type="predicted"/>
<reference evidence="2" key="2">
    <citation type="journal article" date="2015" name="Data Brief">
        <title>Shoot transcriptome of the giant reed, Arundo donax.</title>
        <authorList>
            <person name="Barrero R.A."/>
            <person name="Guerrero F.D."/>
            <person name="Moolhuijzen P."/>
            <person name="Goolsby J.A."/>
            <person name="Tidwell J."/>
            <person name="Bellgard S.E."/>
            <person name="Bellgard M.I."/>
        </authorList>
    </citation>
    <scope>NUCLEOTIDE SEQUENCE</scope>
    <source>
        <tissue evidence="2">Shoot tissue taken approximately 20 cm above the soil surface</tissue>
    </source>
</reference>
<sequence>MSSRATPRACRCRCTATACYSPRRKPSPLMSFERSLAQPTSTPPPSYTSMVHWDLPRDGANDPMRLSEPSPPLPSSLLHVITC</sequence>
<evidence type="ECO:0000256" key="1">
    <source>
        <dbReference type="SAM" id="MobiDB-lite"/>
    </source>
</evidence>
<organism evidence="2">
    <name type="scientific">Arundo donax</name>
    <name type="common">Giant reed</name>
    <name type="synonym">Donax arundinaceus</name>
    <dbReference type="NCBI Taxonomy" id="35708"/>
    <lineage>
        <taxon>Eukaryota</taxon>
        <taxon>Viridiplantae</taxon>
        <taxon>Streptophyta</taxon>
        <taxon>Embryophyta</taxon>
        <taxon>Tracheophyta</taxon>
        <taxon>Spermatophyta</taxon>
        <taxon>Magnoliopsida</taxon>
        <taxon>Liliopsida</taxon>
        <taxon>Poales</taxon>
        <taxon>Poaceae</taxon>
        <taxon>PACMAD clade</taxon>
        <taxon>Arundinoideae</taxon>
        <taxon>Arundineae</taxon>
        <taxon>Arundo</taxon>
    </lineage>
</organism>
<protein>
    <submittedName>
        <fullName evidence="2">Uncharacterized protein</fullName>
    </submittedName>
</protein>
<reference evidence="2" key="1">
    <citation type="submission" date="2014-09" db="EMBL/GenBank/DDBJ databases">
        <authorList>
            <person name="Magalhaes I.L.F."/>
            <person name="Oliveira U."/>
            <person name="Santos F.R."/>
            <person name="Vidigal T.H.D.A."/>
            <person name="Brescovit A.D."/>
            <person name="Santos A.J."/>
        </authorList>
    </citation>
    <scope>NUCLEOTIDE SEQUENCE</scope>
    <source>
        <tissue evidence="2">Shoot tissue taken approximately 20 cm above the soil surface</tissue>
    </source>
</reference>
<dbReference type="EMBL" id="GBRH01248973">
    <property type="protein sequence ID" value="JAD48922.1"/>
    <property type="molecule type" value="Transcribed_RNA"/>
</dbReference>
<feature type="region of interest" description="Disordered" evidence="1">
    <location>
        <begin position="24"/>
        <end position="50"/>
    </location>
</feature>
<feature type="region of interest" description="Disordered" evidence="1">
    <location>
        <begin position="56"/>
        <end position="75"/>
    </location>
</feature>
<name>A0A0A9AP97_ARUDO</name>
<dbReference type="AlphaFoldDB" id="A0A0A9AP97"/>
<accession>A0A0A9AP97</accession>
<evidence type="ECO:0000313" key="2">
    <source>
        <dbReference type="EMBL" id="JAD48922.1"/>
    </source>
</evidence>